<feature type="transmembrane region" description="Helical" evidence="3">
    <location>
        <begin position="204"/>
        <end position="227"/>
    </location>
</feature>
<keyword evidence="1" id="KW-0813">Transport</keyword>
<keyword evidence="3" id="KW-0472">Membrane</keyword>
<proteinExistence type="predicted"/>
<evidence type="ECO:0000256" key="1">
    <source>
        <dbReference type="ARBA" id="ARBA00022448"/>
    </source>
</evidence>
<organism evidence="4 5">
    <name type="scientific">Roseburia inulinivorans</name>
    <dbReference type="NCBI Taxonomy" id="360807"/>
    <lineage>
        <taxon>Bacteria</taxon>
        <taxon>Bacillati</taxon>
        <taxon>Bacillota</taxon>
        <taxon>Clostridia</taxon>
        <taxon>Lachnospirales</taxon>
        <taxon>Lachnospiraceae</taxon>
        <taxon>Roseburia</taxon>
    </lineage>
</organism>
<keyword evidence="2" id="KW-0769">Symport</keyword>
<dbReference type="SUPFAM" id="SSF103473">
    <property type="entry name" value="MFS general substrate transporter"/>
    <property type="match status" value="1"/>
</dbReference>
<feature type="transmembrane region" description="Helical" evidence="3">
    <location>
        <begin position="254"/>
        <end position="279"/>
    </location>
</feature>
<dbReference type="AlphaFoldDB" id="A0A3R6D517"/>
<comment type="caution">
    <text evidence="4">The sequence shown here is derived from an EMBL/GenBank/DDBJ whole genome shotgun (WGS) entry which is preliminary data.</text>
</comment>
<dbReference type="EMBL" id="QRHP01000011">
    <property type="protein sequence ID" value="RHF83469.1"/>
    <property type="molecule type" value="Genomic_DNA"/>
</dbReference>
<dbReference type="GO" id="GO:0005886">
    <property type="term" value="C:plasma membrane"/>
    <property type="evidence" value="ECO:0007669"/>
    <property type="project" value="TreeGrafter"/>
</dbReference>
<evidence type="ECO:0000256" key="3">
    <source>
        <dbReference type="SAM" id="Phobius"/>
    </source>
</evidence>
<dbReference type="Proteomes" id="UP000283701">
    <property type="component" value="Unassembled WGS sequence"/>
</dbReference>
<feature type="transmembrane region" description="Helical" evidence="3">
    <location>
        <begin position="461"/>
        <end position="482"/>
    </location>
</feature>
<evidence type="ECO:0000256" key="2">
    <source>
        <dbReference type="ARBA" id="ARBA00022847"/>
    </source>
</evidence>
<evidence type="ECO:0000313" key="5">
    <source>
        <dbReference type="Proteomes" id="UP000283701"/>
    </source>
</evidence>
<name>A0A3R6D517_9FIRM</name>
<protein>
    <recommendedName>
        <fullName evidence="6">Sugar (Glycoside-Pentoside-Hexuronide) transporter</fullName>
    </recommendedName>
</protein>
<dbReference type="InterPro" id="IPR039672">
    <property type="entry name" value="MFS_2"/>
</dbReference>
<keyword evidence="3" id="KW-0812">Transmembrane</keyword>
<accession>A0A3R6D517</accession>
<dbReference type="InterPro" id="IPR036259">
    <property type="entry name" value="MFS_trans_sf"/>
</dbReference>
<feature type="transmembrane region" description="Helical" evidence="3">
    <location>
        <begin position="322"/>
        <end position="343"/>
    </location>
</feature>
<dbReference type="GO" id="GO:0015293">
    <property type="term" value="F:symporter activity"/>
    <property type="evidence" value="ECO:0007669"/>
    <property type="project" value="UniProtKB-KW"/>
</dbReference>
<reference evidence="4 5" key="1">
    <citation type="submission" date="2018-08" db="EMBL/GenBank/DDBJ databases">
        <title>A genome reference for cultivated species of the human gut microbiota.</title>
        <authorList>
            <person name="Zou Y."/>
            <person name="Xue W."/>
            <person name="Luo G."/>
        </authorList>
    </citation>
    <scope>NUCLEOTIDE SEQUENCE [LARGE SCALE GENOMIC DNA]</scope>
    <source>
        <strain evidence="4 5">AM23-23AC</strain>
    </source>
</reference>
<feature type="transmembrane region" description="Helical" evidence="3">
    <location>
        <begin position="140"/>
        <end position="161"/>
    </location>
</feature>
<feature type="transmembrane region" description="Helical" evidence="3">
    <location>
        <begin position="173"/>
        <end position="198"/>
    </location>
</feature>
<sequence length="507" mass="56777">MQPEWRHYKEKDNEQNCCFCEQGENSMNEKLDARTKWSYCIGATGRDAAYALVSMYLILYVQYTMNLTSAQFAVISAAMVVCMIWDAVNDLLMGIIIENTHFKMGKFKPWILIGCISNAIVIVCLFTIRPSGWGFVCFYSLFYLLWGMTYTMNDIAYWGVLPSLSSDPHTRDSLVTIMSIFVCIGQFSVAGVVPVVIAGNAVNAYRIVAMIVALALVGFQMLTAFGIREKPRKEQNEELSLKDMYRIFARNDQLVAAGIASIFFNITCNILIIFGVNFFYIEYGYSESGNLVFYFTVMYGLGMLISQASYASLARHFSREKILRVCFIALLAGYASFMGFGYILPKNVILLNAIGFIIFFFQGLMNLAIIVMINNTIEYDEARFHERHDSVISAVRSFSVKLAGGINQGLSTLVLLISGIYARSQAISALEIEVNKGSLTSESALVEANKVIAEITASQALLFRIGMVLIPVLALIASYIIIRKKYHIDEGEYTRLITQKQETKSGC</sequence>
<dbReference type="NCBIfam" id="TIGR00792">
    <property type="entry name" value="gph"/>
    <property type="match status" value="1"/>
</dbReference>
<feature type="transmembrane region" description="Helical" evidence="3">
    <location>
        <begin position="291"/>
        <end position="310"/>
    </location>
</feature>
<keyword evidence="3" id="KW-1133">Transmembrane helix</keyword>
<evidence type="ECO:0000313" key="4">
    <source>
        <dbReference type="EMBL" id="RHF83469.1"/>
    </source>
</evidence>
<feature type="transmembrane region" description="Helical" evidence="3">
    <location>
        <begin position="37"/>
        <end position="63"/>
    </location>
</feature>
<dbReference type="GO" id="GO:0006814">
    <property type="term" value="P:sodium ion transport"/>
    <property type="evidence" value="ECO:0007669"/>
    <property type="project" value="InterPro"/>
</dbReference>
<feature type="transmembrane region" description="Helical" evidence="3">
    <location>
        <begin position="69"/>
        <end position="88"/>
    </location>
</feature>
<feature type="transmembrane region" description="Helical" evidence="3">
    <location>
        <begin position="109"/>
        <end position="128"/>
    </location>
</feature>
<dbReference type="PANTHER" id="PTHR11328">
    <property type="entry name" value="MAJOR FACILITATOR SUPERFAMILY DOMAIN-CONTAINING PROTEIN"/>
    <property type="match status" value="1"/>
</dbReference>
<dbReference type="GO" id="GO:0008643">
    <property type="term" value="P:carbohydrate transport"/>
    <property type="evidence" value="ECO:0007669"/>
    <property type="project" value="InterPro"/>
</dbReference>
<gene>
    <name evidence="4" type="ORF">DW654_10520</name>
</gene>
<dbReference type="Gene3D" id="1.20.1250.20">
    <property type="entry name" value="MFS general substrate transporter like domains"/>
    <property type="match status" value="1"/>
</dbReference>
<evidence type="ECO:0008006" key="6">
    <source>
        <dbReference type="Google" id="ProtNLM"/>
    </source>
</evidence>
<feature type="transmembrane region" description="Helical" evidence="3">
    <location>
        <begin position="349"/>
        <end position="377"/>
    </location>
</feature>
<dbReference type="InterPro" id="IPR001927">
    <property type="entry name" value="Na/Gal_symport"/>
</dbReference>
<dbReference type="Pfam" id="PF13347">
    <property type="entry name" value="MFS_2"/>
    <property type="match status" value="1"/>
</dbReference>
<dbReference type="PANTHER" id="PTHR11328:SF36">
    <property type="entry name" value="MELIBIOSE PERMEASE"/>
    <property type="match status" value="1"/>
</dbReference>